<keyword evidence="9 13" id="KW-1133">Transmembrane helix</keyword>
<dbReference type="InterPro" id="IPR025857">
    <property type="entry name" value="MacB_PCD"/>
</dbReference>
<keyword evidence="8" id="KW-0029">Amino-acid transport</keyword>
<evidence type="ECO:0000313" key="16">
    <source>
        <dbReference type="Proteomes" id="UP000051461"/>
    </source>
</evidence>
<feature type="region of interest" description="Disordered" evidence="12">
    <location>
        <begin position="316"/>
        <end position="360"/>
    </location>
</feature>
<dbReference type="InterPro" id="IPR027417">
    <property type="entry name" value="P-loop_NTPase"/>
</dbReference>
<dbReference type="GO" id="GO:0016887">
    <property type="term" value="F:ATP hydrolysis activity"/>
    <property type="evidence" value="ECO:0007669"/>
    <property type="project" value="InterPro"/>
</dbReference>
<dbReference type="InterPro" id="IPR017871">
    <property type="entry name" value="ABC_transporter-like_CS"/>
</dbReference>
<evidence type="ECO:0000256" key="3">
    <source>
        <dbReference type="ARBA" id="ARBA00022475"/>
    </source>
</evidence>
<keyword evidence="5 13" id="KW-0812">Transmembrane</keyword>
<sequence>MEAKQLSYLELRDIHKSYYLGKEEFPVLKGIDLDFDLGDFVSILGESGGGKSTLMNIIGGLDCQFQGSVTVDGQRLDHHDEKAMDTYRRDTIGYIYQSYNLISHLSVLDNVLIPLDMTTLNKTKRIQRAKELLARVGLTEQARKYPNQLSGGQKQRVAIARALASDPKIIIADEPTGALDSQNTQEVLQILDEIAKDGRLVITVTHSQAVADAGSRIVHLADGQIDHNQRLHDPYPVSDKPRIQSKLLPASVSYKVAAKHFKYNFWRNFLIVIGTAIGLFAVMLFSGLGNGISGYINKQVTDMVNPQVVSVSRYQKPAQTSAGGGKQGGADQQAQQPQQAATTQASTTGTTSQPKVTSAQISRLKNVKHITAVDKVYSASTVTAKKGSKAVTMTNLANWNASATTNTIKKGNKPGKGEIVVDRDSVAKKLAGNNWQSLIGKTITLNYQTQNKAGKKVTVKLTAKVSGITATSNSMGMANDNYVNTATLTSAMKAANVSTAATSVAVNIDHLDNVKSVTKKINKLETSSKRQFSATSISSMISTIQTYVSLATNVLAAIAAISLVVSALMIIVTMYMSVSARTKEIGILRALGESKRNVRQLFISESLIIGVLSAVLATVLAFVGEFIANSLLSNIANFAFVQISLGNVITVFIVALIIALLAALLPARSAAKLNPIDALAAE</sequence>
<evidence type="ECO:0000256" key="13">
    <source>
        <dbReference type="SAM" id="Phobius"/>
    </source>
</evidence>
<keyword evidence="4" id="KW-0997">Cell inner membrane</keyword>
<dbReference type="PATRIC" id="fig|1423726.3.peg.2535"/>
<feature type="transmembrane region" description="Helical" evidence="13">
    <location>
        <begin position="601"/>
        <end position="623"/>
    </location>
</feature>
<reference evidence="15 16" key="1">
    <citation type="journal article" date="2015" name="Genome Announc.">
        <title>Expanding the biotechnology potential of lactobacilli through comparative genomics of 213 strains and associated genera.</title>
        <authorList>
            <person name="Sun Z."/>
            <person name="Harris H.M."/>
            <person name="McCann A."/>
            <person name="Guo C."/>
            <person name="Argimon S."/>
            <person name="Zhang W."/>
            <person name="Yang X."/>
            <person name="Jeffery I.B."/>
            <person name="Cooney J.C."/>
            <person name="Kagawa T.F."/>
            <person name="Liu W."/>
            <person name="Song Y."/>
            <person name="Salvetti E."/>
            <person name="Wrobel A."/>
            <person name="Rasinkangas P."/>
            <person name="Parkhill J."/>
            <person name="Rea M.C."/>
            <person name="O'Sullivan O."/>
            <person name="Ritari J."/>
            <person name="Douillard F.P."/>
            <person name="Paul Ross R."/>
            <person name="Yang R."/>
            <person name="Briner A.E."/>
            <person name="Felis G.E."/>
            <person name="de Vos W.M."/>
            <person name="Barrangou R."/>
            <person name="Klaenhammer T.R."/>
            <person name="Caufield P.W."/>
            <person name="Cui Y."/>
            <person name="Zhang H."/>
            <person name="O'Toole P.W."/>
        </authorList>
    </citation>
    <scope>NUCLEOTIDE SEQUENCE [LARGE SCALE GENOMIC DNA]</scope>
    <source>
        <strain evidence="15 16">DSM 20003</strain>
    </source>
</reference>
<keyword evidence="16" id="KW-1185">Reference proteome</keyword>
<dbReference type="GO" id="GO:0005886">
    <property type="term" value="C:plasma membrane"/>
    <property type="evidence" value="ECO:0007669"/>
    <property type="project" value="UniProtKB-SubCell"/>
</dbReference>
<dbReference type="Pfam" id="PF00005">
    <property type="entry name" value="ABC_tran"/>
    <property type="match status" value="1"/>
</dbReference>
<dbReference type="InterPro" id="IPR003439">
    <property type="entry name" value="ABC_transporter-like_ATP-bd"/>
</dbReference>
<evidence type="ECO:0000256" key="2">
    <source>
        <dbReference type="ARBA" id="ARBA00022448"/>
    </source>
</evidence>
<feature type="transmembrane region" description="Helical" evidence="13">
    <location>
        <begin position="643"/>
        <end position="665"/>
    </location>
</feature>
<dbReference type="InterPro" id="IPR017911">
    <property type="entry name" value="MacB-like_ATP-bd"/>
</dbReference>
<feature type="compositionally biased region" description="Low complexity" evidence="12">
    <location>
        <begin position="329"/>
        <end position="353"/>
    </location>
</feature>
<dbReference type="CDD" id="cd03255">
    <property type="entry name" value="ABC_MJ0796_LolCDE_FtsE"/>
    <property type="match status" value="1"/>
</dbReference>
<evidence type="ECO:0000256" key="4">
    <source>
        <dbReference type="ARBA" id="ARBA00022519"/>
    </source>
</evidence>
<dbReference type="STRING" id="1423726.FC07_GL002443"/>
<dbReference type="GO" id="GO:0022857">
    <property type="term" value="F:transmembrane transporter activity"/>
    <property type="evidence" value="ECO:0007669"/>
    <property type="project" value="UniProtKB-ARBA"/>
</dbReference>
<feature type="domain" description="ABC transporter" evidence="14">
    <location>
        <begin position="9"/>
        <end position="247"/>
    </location>
</feature>
<keyword evidence="7" id="KW-0067">ATP-binding</keyword>
<organism evidence="15 16">
    <name type="scientific">Loigolactobacillus bifermentans DSM 20003</name>
    <dbReference type="NCBI Taxonomy" id="1423726"/>
    <lineage>
        <taxon>Bacteria</taxon>
        <taxon>Bacillati</taxon>
        <taxon>Bacillota</taxon>
        <taxon>Bacilli</taxon>
        <taxon>Lactobacillales</taxon>
        <taxon>Lactobacillaceae</taxon>
        <taxon>Loigolactobacillus</taxon>
    </lineage>
</organism>
<evidence type="ECO:0000256" key="1">
    <source>
        <dbReference type="ARBA" id="ARBA00004429"/>
    </source>
</evidence>
<dbReference type="PROSITE" id="PS50893">
    <property type="entry name" value="ABC_TRANSPORTER_2"/>
    <property type="match status" value="1"/>
</dbReference>
<dbReference type="InterPro" id="IPR003838">
    <property type="entry name" value="ABC3_permease_C"/>
</dbReference>
<dbReference type="PROSITE" id="PS00211">
    <property type="entry name" value="ABC_TRANSPORTER_1"/>
    <property type="match status" value="1"/>
</dbReference>
<name>A0A0R1H779_9LACO</name>
<evidence type="ECO:0000256" key="8">
    <source>
        <dbReference type="ARBA" id="ARBA00022970"/>
    </source>
</evidence>
<accession>A0A0R1H779</accession>
<evidence type="ECO:0000259" key="14">
    <source>
        <dbReference type="PROSITE" id="PS50893"/>
    </source>
</evidence>
<feature type="transmembrane region" description="Helical" evidence="13">
    <location>
        <begin position="269"/>
        <end position="289"/>
    </location>
</feature>
<evidence type="ECO:0000256" key="5">
    <source>
        <dbReference type="ARBA" id="ARBA00022692"/>
    </source>
</evidence>
<dbReference type="InterPro" id="IPR003593">
    <property type="entry name" value="AAA+_ATPase"/>
</dbReference>
<evidence type="ECO:0000256" key="10">
    <source>
        <dbReference type="ARBA" id="ARBA00023136"/>
    </source>
</evidence>
<evidence type="ECO:0000256" key="7">
    <source>
        <dbReference type="ARBA" id="ARBA00022840"/>
    </source>
</evidence>
<dbReference type="AlphaFoldDB" id="A0A0R1H779"/>
<evidence type="ECO:0000313" key="15">
    <source>
        <dbReference type="EMBL" id="KRK39474.1"/>
    </source>
</evidence>
<evidence type="ECO:0000256" key="12">
    <source>
        <dbReference type="SAM" id="MobiDB-lite"/>
    </source>
</evidence>
<keyword evidence="2" id="KW-0813">Transport</keyword>
<dbReference type="Pfam" id="PF12704">
    <property type="entry name" value="MacB_PCD"/>
    <property type="match status" value="1"/>
</dbReference>
<dbReference type="SMART" id="SM00382">
    <property type="entry name" value="AAA"/>
    <property type="match status" value="1"/>
</dbReference>
<dbReference type="GO" id="GO:0005524">
    <property type="term" value="F:ATP binding"/>
    <property type="evidence" value="ECO:0007669"/>
    <property type="project" value="UniProtKB-KW"/>
</dbReference>
<feature type="transmembrane region" description="Helical" evidence="13">
    <location>
        <begin position="554"/>
        <end position="580"/>
    </location>
</feature>
<proteinExistence type="inferred from homology"/>
<dbReference type="Pfam" id="PF02687">
    <property type="entry name" value="FtsX"/>
    <property type="match status" value="1"/>
</dbReference>
<dbReference type="SUPFAM" id="SSF52540">
    <property type="entry name" value="P-loop containing nucleoside triphosphate hydrolases"/>
    <property type="match status" value="1"/>
</dbReference>
<evidence type="ECO:0000256" key="9">
    <source>
        <dbReference type="ARBA" id="ARBA00022989"/>
    </source>
</evidence>
<keyword evidence="6" id="KW-0547">Nucleotide-binding</keyword>
<dbReference type="GO" id="GO:0006865">
    <property type="term" value="P:amino acid transport"/>
    <property type="evidence" value="ECO:0007669"/>
    <property type="project" value="UniProtKB-KW"/>
</dbReference>
<comment type="similarity">
    <text evidence="11">Belongs to the ABC transporter superfamily. Macrolide exporter (TC 3.A.1.122) family.</text>
</comment>
<dbReference type="FunFam" id="3.40.50.300:FF:000032">
    <property type="entry name" value="Export ABC transporter ATP-binding protein"/>
    <property type="match status" value="1"/>
</dbReference>
<dbReference type="EMBL" id="AZDA01000043">
    <property type="protein sequence ID" value="KRK39474.1"/>
    <property type="molecule type" value="Genomic_DNA"/>
</dbReference>
<keyword evidence="3" id="KW-1003">Cell membrane</keyword>
<dbReference type="Proteomes" id="UP000051461">
    <property type="component" value="Unassembled WGS sequence"/>
</dbReference>
<evidence type="ECO:0000256" key="6">
    <source>
        <dbReference type="ARBA" id="ARBA00022741"/>
    </source>
</evidence>
<dbReference type="GO" id="GO:0098796">
    <property type="term" value="C:membrane protein complex"/>
    <property type="evidence" value="ECO:0007669"/>
    <property type="project" value="UniProtKB-ARBA"/>
</dbReference>
<keyword evidence="10 13" id="KW-0472">Membrane</keyword>
<protein>
    <submittedName>
        <fullName evidence="15">Peptide ABC transporter ATPase</fullName>
    </submittedName>
</protein>
<gene>
    <name evidence="15" type="ORF">FC07_GL002443</name>
</gene>
<comment type="subcellular location">
    <subcellularLocation>
        <location evidence="1">Cell inner membrane</location>
        <topology evidence="1">Multi-pass membrane protein</topology>
    </subcellularLocation>
</comment>
<comment type="caution">
    <text evidence="15">The sequence shown here is derived from an EMBL/GenBank/DDBJ whole genome shotgun (WGS) entry which is preliminary data.</text>
</comment>
<dbReference type="PANTHER" id="PTHR42798">
    <property type="entry name" value="LIPOPROTEIN-RELEASING SYSTEM ATP-BINDING PROTEIN LOLD"/>
    <property type="match status" value="1"/>
</dbReference>
<dbReference type="Gene3D" id="3.40.50.300">
    <property type="entry name" value="P-loop containing nucleotide triphosphate hydrolases"/>
    <property type="match status" value="1"/>
</dbReference>
<evidence type="ECO:0000256" key="11">
    <source>
        <dbReference type="ARBA" id="ARBA00038388"/>
    </source>
</evidence>
<dbReference type="PANTHER" id="PTHR42798:SF2">
    <property type="entry name" value="ABC TRANSPORTER ATP-BINDING PROTEIN MG467-RELATED"/>
    <property type="match status" value="1"/>
</dbReference>